<accession>A0AAU8DWC6</accession>
<reference evidence="1" key="1">
    <citation type="submission" date="2024-05" db="EMBL/GenBank/DDBJ databases">
        <authorList>
            <person name="Cai S.Y."/>
            <person name="Jin L.M."/>
            <person name="Li H.R."/>
        </authorList>
    </citation>
    <scope>NUCLEOTIDE SEQUENCE</scope>
    <source>
        <strain evidence="1">A5-74</strain>
    </source>
</reference>
<organism evidence="1">
    <name type="scientific">Nakamurella sp. A5-74</name>
    <dbReference type="NCBI Taxonomy" id="3158264"/>
    <lineage>
        <taxon>Bacteria</taxon>
        <taxon>Bacillati</taxon>
        <taxon>Actinomycetota</taxon>
        <taxon>Actinomycetes</taxon>
        <taxon>Nakamurellales</taxon>
        <taxon>Nakamurellaceae</taxon>
        <taxon>Nakamurella</taxon>
    </lineage>
</organism>
<name>A0AAU8DWC6_9ACTN</name>
<dbReference type="EMBL" id="CP159218">
    <property type="protein sequence ID" value="XCG66032.1"/>
    <property type="molecule type" value="Genomic_DNA"/>
</dbReference>
<evidence type="ECO:0008006" key="2">
    <source>
        <dbReference type="Google" id="ProtNLM"/>
    </source>
</evidence>
<proteinExistence type="predicted"/>
<protein>
    <recommendedName>
        <fullName evidence="2">Transcriptional regulator TetR C-terminal Proteobacteria type domain-containing protein</fullName>
    </recommendedName>
</protein>
<evidence type="ECO:0000313" key="1">
    <source>
        <dbReference type="EMBL" id="XCG66032.1"/>
    </source>
</evidence>
<sequence>MIWIDWQQAGTVQPAHELAFPSVRATPEGAVLPLTEMVELYAARRQLDPVALARSVLAAELMIFLFAWPSYAGSITAEGRELVHRRVTSLAAGWLDLRPRAR</sequence>
<gene>
    <name evidence="1" type="ORF">ABLG96_05200</name>
</gene>
<dbReference type="RefSeq" id="WP_353651634.1">
    <property type="nucleotide sequence ID" value="NZ_CP159218.1"/>
</dbReference>
<dbReference type="AlphaFoldDB" id="A0AAU8DWC6"/>